<feature type="domain" description="C2H2-type" evidence="10">
    <location>
        <begin position="726"/>
        <end position="754"/>
    </location>
</feature>
<dbReference type="InterPro" id="IPR050589">
    <property type="entry name" value="Ikaros_C2H2-ZF"/>
</dbReference>
<dbReference type="GO" id="GO:0003700">
    <property type="term" value="F:DNA-binding transcription factor activity"/>
    <property type="evidence" value="ECO:0007669"/>
    <property type="project" value="TreeGrafter"/>
</dbReference>
<keyword evidence="5" id="KW-0862">Zinc</keyword>
<evidence type="ECO:0000256" key="3">
    <source>
        <dbReference type="ARBA" id="ARBA00022737"/>
    </source>
</evidence>
<feature type="compositionally biased region" description="Low complexity" evidence="9">
    <location>
        <begin position="135"/>
        <end position="151"/>
    </location>
</feature>
<feature type="domain" description="C2H2-type" evidence="10">
    <location>
        <begin position="811"/>
        <end position="836"/>
    </location>
</feature>
<evidence type="ECO:0000256" key="5">
    <source>
        <dbReference type="ARBA" id="ARBA00022833"/>
    </source>
</evidence>
<dbReference type="Gene3D" id="3.30.160.60">
    <property type="entry name" value="Classic Zinc Finger"/>
    <property type="match status" value="5"/>
</dbReference>
<dbReference type="Pfam" id="PF00096">
    <property type="entry name" value="zf-C2H2"/>
    <property type="match status" value="1"/>
</dbReference>
<dbReference type="PROSITE" id="PS50157">
    <property type="entry name" value="ZINC_FINGER_C2H2_2"/>
    <property type="match status" value="5"/>
</dbReference>
<dbReference type="GO" id="GO:0000978">
    <property type="term" value="F:RNA polymerase II cis-regulatory region sequence-specific DNA binding"/>
    <property type="evidence" value="ECO:0007669"/>
    <property type="project" value="TreeGrafter"/>
</dbReference>
<feature type="non-terminal residue" evidence="11">
    <location>
        <position position="836"/>
    </location>
</feature>
<feature type="compositionally biased region" description="Polar residues" evidence="9">
    <location>
        <begin position="82"/>
        <end position="93"/>
    </location>
</feature>
<feature type="compositionally biased region" description="Low complexity" evidence="9">
    <location>
        <begin position="188"/>
        <end position="197"/>
    </location>
</feature>
<dbReference type="PANTHER" id="PTHR24404:SF106">
    <property type="entry name" value="C2H2-TYPE DOMAIN-CONTAINING PROTEIN"/>
    <property type="match status" value="1"/>
</dbReference>
<dbReference type="InterPro" id="IPR013087">
    <property type="entry name" value="Znf_C2H2_type"/>
</dbReference>
<feature type="compositionally biased region" description="Low complexity" evidence="9">
    <location>
        <begin position="410"/>
        <end position="432"/>
    </location>
</feature>
<feature type="compositionally biased region" description="Low complexity" evidence="9">
    <location>
        <begin position="98"/>
        <end position="111"/>
    </location>
</feature>
<keyword evidence="3" id="KW-0677">Repeat</keyword>
<dbReference type="GO" id="GO:0006357">
    <property type="term" value="P:regulation of transcription by RNA polymerase II"/>
    <property type="evidence" value="ECO:0007669"/>
    <property type="project" value="TreeGrafter"/>
</dbReference>
<evidence type="ECO:0000256" key="7">
    <source>
        <dbReference type="ARBA" id="ARBA00023242"/>
    </source>
</evidence>
<dbReference type="Proteomes" id="UP000027135">
    <property type="component" value="Unassembled WGS sequence"/>
</dbReference>
<gene>
    <name evidence="11" type="ORF">L798_05880</name>
</gene>
<dbReference type="InterPro" id="IPR036236">
    <property type="entry name" value="Znf_C2H2_sf"/>
</dbReference>
<sequence>MAHSGVQKDHLCKDCGVYFDTIKSLDVHLQYHKENLLIKWATQPDETNNNNASSNKHRGGVTTAPADSSDGMMKTEPGRATGSGSPQPNSFNHPPTPSSYSSAPSPFQDSSAQRFSPMASAGYSTDFPASSNVDNLRSSPNSVSSPSSSSSIGLVITSTGMYRYHPYHQPHSSGSQLYVPDRNNGVTSSGPSPSSSYQPPPTPHQCDKCGFVCNSSSVLLEHLNNAHPPAPSPPYMNNQMRFAQEAMFQNYHGSNESPDTAVGGQQAAAAGKMKDEPAAEILDLDSHKVHQVYQPEGEARALQSAASSEASNRGGHSHSVSAMLWGDTPQNNVNPHAMSSTAPQEFRGVTSPSGVTVPHQQPMTYQKAGVYSQHLAPIPGQVIHPHLHHITSVPNISSSSLPPPGPMPSTSPHHQKNGQSMQQTSQQGGNQTWKSNEARRPKTYNCSACNKWFTSSGHLKRHYNTTLHKNAVKQSGAPDPATQPIINHHHPGRAATDVGNSARGTPAGESHVTQLSPAGSSPNLMAGPSVTMEAQMGGLHYVTSSYSSENPLHNPSNSVPSTSSPSYSMVSTGPTSAMTDNVGGLLNGDQHLLATMKQSDVYKNNNNLYWFNNFEDQNSLLDESSSKDLLADSNGNRGNGNVSLNLSPTTADCHTSNIDFDKPPQTETRATNTRHEDDITSTGMEEITAMVANNNNNINTTTNNNRINKAKNSIFKSMSISSGSLHKCVDCDKVFNKACYLTQHNKSFHSGHKPYKCDRCGKRFMIEMTYEQHLAKHAGEKPYKCDVCPKQFNHKTDLRRHMCLHTGMKPFQCNICSKGFIRKDHMLKHCETHRRK</sequence>
<keyword evidence="2" id="KW-0479">Metal-binding</keyword>
<dbReference type="EMBL" id="KK852665">
    <property type="protein sequence ID" value="KDR19000.1"/>
    <property type="molecule type" value="Genomic_DNA"/>
</dbReference>
<evidence type="ECO:0000256" key="6">
    <source>
        <dbReference type="ARBA" id="ARBA00023125"/>
    </source>
</evidence>
<keyword evidence="6" id="KW-0238">DNA-binding</keyword>
<dbReference type="SUPFAM" id="SSF57667">
    <property type="entry name" value="beta-beta-alpha zinc fingers"/>
    <property type="match status" value="4"/>
</dbReference>
<evidence type="ECO:0000256" key="2">
    <source>
        <dbReference type="ARBA" id="ARBA00022723"/>
    </source>
</evidence>
<dbReference type="OMA" id="GKGANWK"/>
<evidence type="ECO:0000313" key="11">
    <source>
        <dbReference type="EMBL" id="KDR19000.1"/>
    </source>
</evidence>
<feature type="compositionally biased region" description="Low complexity" evidence="9">
    <location>
        <begin position="554"/>
        <end position="572"/>
    </location>
</feature>
<keyword evidence="12" id="KW-1185">Reference proteome</keyword>
<feature type="domain" description="C2H2-type" evidence="10">
    <location>
        <begin position="783"/>
        <end position="810"/>
    </location>
</feature>
<feature type="region of interest" description="Disordered" evidence="9">
    <location>
        <begin position="166"/>
        <end position="204"/>
    </location>
</feature>
<protein>
    <submittedName>
        <fullName evidence="11">Zinc finger and BTB domain-containing protein 7A</fullName>
    </submittedName>
</protein>
<keyword evidence="4 8" id="KW-0863">Zinc-finger</keyword>
<comment type="subcellular location">
    <subcellularLocation>
        <location evidence="1">Nucleus</location>
    </subcellularLocation>
</comment>
<dbReference type="SMART" id="SM00355">
    <property type="entry name" value="ZnF_C2H2"/>
    <property type="match status" value="7"/>
</dbReference>
<feature type="region of interest" description="Disordered" evidence="9">
    <location>
        <begin position="545"/>
        <end position="572"/>
    </location>
</feature>
<evidence type="ECO:0000256" key="9">
    <source>
        <dbReference type="SAM" id="MobiDB-lite"/>
    </source>
</evidence>
<feature type="compositionally biased region" description="Polar residues" evidence="9">
    <location>
        <begin position="511"/>
        <end position="523"/>
    </location>
</feature>
<evidence type="ECO:0000256" key="8">
    <source>
        <dbReference type="PROSITE-ProRule" id="PRU00042"/>
    </source>
</evidence>
<dbReference type="InterPro" id="IPR022755">
    <property type="entry name" value="Znf_C2H2_jaz"/>
</dbReference>
<feature type="region of interest" description="Disordered" evidence="9">
    <location>
        <begin position="488"/>
        <end position="528"/>
    </location>
</feature>
<organism evidence="11 12">
    <name type="scientific">Zootermopsis nevadensis</name>
    <name type="common">Dampwood termite</name>
    <dbReference type="NCBI Taxonomy" id="136037"/>
    <lineage>
        <taxon>Eukaryota</taxon>
        <taxon>Metazoa</taxon>
        <taxon>Ecdysozoa</taxon>
        <taxon>Arthropoda</taxon>
        <taxon>Hexapoda</taxon>
        <taxon>Insecta</taxon>
        <taxon>Pterygota</taxon>
        <taxon>Neoptera</taxon>
        <taxon>Polyneoptera</taxon>
        <taxon>Dictyoptera</taxon>
        <taxon>Blattodea</taxon>
        <taxon>Blattoidea</taxon>
        <taxon>Termitoidae</taxon>
        <taxon>Termopsidae</taxon>
        <taxon>Zootermopsis</taxon>
    </lineage>
</organism>
<dbReference type="eggNOG" id="KOG1721">
    <property type="taxonomic scope" value="Eukaryota"/>
</dbReference>
<dbReference type="PROSITE" id="PS00028">
    <property type="entry name" value="ZINC_FINGER_C2H2_1"/>
    <property type="match status" value="7"/>
</dbReference>
<evidence type="ECO:0000256" key="4">
    <source>
        <dbReference type="ARBA" id="ARBA00022771"/>
    </source>
</evidence>
<feature type="region of interest" description="Disordered" evidence="9">
    <location>
        <begin position="132"/>
        <end position="151"/>
    </location>
</feature>
<dbReference type="GO" id="GO:0005634">
    <property type="term" value="C:nucleus"/>
    <property type="evidence" value="ECO:0007669"/>
    <property type="project" value="UniProtKB-SubCell"/>
</dbReference>
<dbReference type="GO" id="GO:0008270">
    <property type="term" value="F:zinc ion binding"/>
    <property type="evidence" value="ECO:0007669"/>
    <property type="project" value="UniProtKB-KW"/>
</dbReference>
<dbReference type="AlphaFoldDB" id="A0A067R8S9"/>
<proteinExistence type="predicted"/>
<feature type="region of interest" description="Disordered" evidence="9">
    <location>
        <begin position="392"/>
        <end position="440"/>
    </location>
</feature>
<dbReference type="FunCoup" id="A0A067R8S9">
    <property type="interactions" value="98"/>
</dbReference>
<accession>A0A067R8S9</accession>
<dbReference type="FunFam" id="3.30.160.60:FF:000448">
    <property type="entry name" value="RE1-silencing transcription factor A"/>
    <property type="match status" value="1"/>
</dbReference>
<reference evidence="11 12" key="1">
    <citation type="journal article" date="2014" name="Nat. Commun.">
        <title>Molecular traces of alternative social organization in a termite genome.</title>
        <authorList>
            <person name="Terrapon N."/>
            <person name="Li C."/>
            <person name="Robertson H.M."/>
            <person name="Ji L."/>
            <person name="Meng X."/>
            <person name="Booth W."/>
            <person name="Chen Z."/>
            <person name="Childers C.P."/>
            <person name="Glastad K.M."/>
            <person name="Gokhale K."/>
            <person name="Gowin J."/>
            <person name="Gronenberg W."/>
            <person name="Hermansen R.A."/>
            <person name="Hu H."/>
            <person name="Hunt B.G."/>
            <person name="Huylmans A.K."/>
            <person name="Khalil S.M."/>
            <person name="Mitchell R.D."/>
            <person name="Munoz-Torres M.C."/>
            <person name="Mustard J.A."/>
            <person name="Pan H."/>
            <person name="Reese J.T."/>
            <person name="Scharf M.E."/>
            <person name="Sun F."/>
            <person name="Vogel H."/>
            <person name="Xiao J."/>
            <person name="Yang W."/>
            <person name="Yang Z."/>
            <person name="Yang Z."/>
            <person name="Zhou J."/>
            <person name="Zhu J."/>
            <person name="Brent C.S."/>
            <person name="Elsik C.G."/>
            <person name="Goodisman M.A."/>
            <person name="Liberles D.A."/>
            <person name="Roe R.M."/>
            <person name="Vargo E.L."/>
            <person name="Vilcinskas A."/>
            <person name="Wang J."/>
            <person name="Bornberg-Bauer E."/>
            <person name="Korb J."/>
            <person name="Zhang G."/>
            <person name="Liebig J."/>
        </authorList>
    </citation>
    <scope>NUCLEOTIDE SEQUENCE [LARGE SCALE GENOMIC DNA]</scope>
    <source>
        <tissue evidence="11">Whole organism</tissue>
    </source>
</reference>
<feature type="region of interest" description="Disordered" evidence="9">
    <location>
        <begin position="47"/>
        <end position="113"/>
    </location>
</feature>
<feature type="domain" description="C2H2-type" evidence="10">
    <location>
        <begin position="444"/>
        <end position="473"/>
    </location>
</feature>
<dbReference type="Pfam" id="PF12171">
    <property type="entry name" value="zf-C2H2_jaz"/>
    <property type="match status" value="1"/>
</dbReference>
<keyword evidence="7" id="KW-0539">Nucleus</keyword>
<dbReference type="FunFam" id="3.30.160.60:FF:000446">
    <property type="entry name" value="Zinc finger protein"/>
    <property type="match status" value="1"/>
</dbReference>
<evidence type="ECO:0000313" key="12">
    <source>
        <dbReference type="Proteomes" id="UP000027135"/>
    </source>
</evidence>
<feature type="domain" description="C2H2-type" evidence="10">
    <location>
        <begin position="755"/>
        <end position="782"/>
    </location>
</feature>
<evidence type="ECO:0000256" key="1">
    <source>
        <dbReference type="ARBA" id="ARBA00004123"/>
    </source>
</evidence>
<feature type="region of interest" description="Disordered" evidence="9">
    <location>
        <begin position="297"/>
        <end position="318"/>
    </location>
</feature>
<dbReference type="InParanoid" id="A0A067R8S9"/>
<evidence type="ECO:0000259" key="10">
    <source>
        <dbReference type="PROSITE" id="PS50157"/>
    </source>
</evidence>
<dbReference type="PANTHER" id="PTHR24404">
    <property type="entry name" value="ZINC FINGER PROTEIN"/>
    <property type="match status" value="1"/>
</dbReference>
<name>A0A067R8S9_ZOONE</name>